<protein>
    <submittedName>
        <fullName evidence="3">Uncharacterized protein</fullName>
    </submittedName>
</protein>
<keyword evidence="1" id="KW-0812">Transmembrane</keyword>
<feature type="chain" id="PRO_5004651623" evidence="2">
    <location>
        <begin position="26"/>
        <end position="66"/>
    </location>
</feature>
<dbReference type="EMBL" id="HF936260">
    <property type="protein sequence ID" value="CCX33906.1"/>
    <property type="molecule type" value="Genomic_DNA"/>
</dbReference>
<evidence type="ECO:0000313" key="3">
    <source>
        <dbReference type="EMBL" id="CCX33906.1"/>
    </source>
</evidence>
<keyword evidence="4" id="KW-1185">Reference proteome</keyword>
<evidence type="ECO:0000313" key="4">
    <source>
        <dbReference type="Proteomes" id="UP000018144"/>
    </source>
</evidence>
<organism evidence="3 4">
    <name type="scientific">Pyronema omphalodes (strain CBS 100304)</name>
    <name type="common">Pyronema confluens</name>
    <dbReference type="NCBI Taxonomy" id="1076935"/>
    <lineage>
        <taxon>Eukaryota</taxon>
        <taxon>Fungi</taxon>
        <taxon>Dikarya</taxon>
        <taxon>Ascomycota</taxon>
        <taxon>Pezizomycotina</taxon>
        <taxon>Pezizomycetes</taxon>
        <taxon>Pezizales</taxon>
        <taxon>Pyronemataceae</taxon>
        <taxon>Pyronema</taxon>
    </lineage>
</organism>
<evidence type="ECO:0000256" key="2">
    <source>
        <dbReference type="SAM" id="SignalP"/>
    </source>
</evidence>
<keyword evidence="2" id="KW-0732">Signal</keyword>
<feature type="transmembrane region" description="Helical" evidence="1">
    <location>
        <begin position="41"/>
        <end position="63"/>
    </location>
</feature>
<reference evidence="3 4" key="1">
    <citation type="journal article" date="2013" name="PLoS Genet.">
        <title>The genome and development-dependent transcriptomes of Pyronema confluens: a window into fungal evolution.</title>
        <authorList>
            <person name="Traeger S."/>
            <person name="Altegoer F."/>
            <person name="Freitag M."/>
            <person name="Gabaldon T."/>
            <person name="Kempken F."/>
            <person name="Kumar A."/>
            <person name="Marcet-Houben M."/>
            <person name="Poggeler S."/>
            <person name="Stajich J.E."/>
            <person name="Nowrousian M."/>
        </authorList>
    </citation>
    <scope>NUCLEOTIDE SEQUENCE [LARGE SCALE GENOMIC DNA]</scope>
    <source>
        <strain evidence="4">CBS 100304</strain>
        <tissue evidence="3">Vegetative mycelium</tissue>
    </source>
</reference>
<keyword evidence="1" id="KW-0472">Membrane</keyword>
<sequence>MKFYHRNLLFIFMVLLVFCSFLVSAKSSQDKKKKSAGDQLSSHGTAVNFAIAGVVALVAGGMLGSG</sequence>
<accession>U4LP30</accession>
<dbReference type="Proteomes" id="UP000018144">
    <property type="component" value="Unassembled WGS sequence"/>
</dbReference>
<gene>
    <name evidence="3" type="ORF">PCON_02169</name>
</gene>
<feature type="signal peptide" evidence="2">
    <location>
        <begin position="1"/>
        <end position="25"/>
    </location>
</feature>
<evidence type="ECO:0000256" key="1">
    <source>
        <dbReference type="SAM" id="Phobius"/>
    </source>
</evidence>
<name>U4LP30_PYROM</name>
<proteinExistence type="predicted"/>
<keyword evidence="1" id="KW-1133">Transmembrane helix</keyword>
<dbReference type="AlphaFoldDB" id="U4LP30"/>